<evidence type="ECO:0000259" key="11">
    <source>
        <dbReference type="Pfam" id="PF08244"/>
    </source>
</evidence>
<evidence type="ECO:0000259" key="10">
    <source>
        <dbReference type="Pfam" id="PF00251"/>
    </source>
</evidence>
<dbReference type="OrthoDB" id="9759709at2"/>
<dbReference type="NCBIfam" id="TIGR01322">
    <property type="entry name" value="scrB_fam"/>
    <property type="match status" value="1"/>
</dbReference>
<evidence type="ECO:0000256" key="4">
    <source>
        <dbReference type="ARBA" id="ARBA00019623"/>
    </source>
</evidence>
<organism evidence="12 13">
    <name type="scientific">Jeotgalibacillus malaysiensis</name>
    <dbReference type="NCBI Taxonomy" id="1508404"/>
    <lineage>
        <taxon>Bacteria</taxon>
        <taxon>Bacillati</taxon>
        <taxon>Bacillota</taxon>
        <taxon>Bacilli</taxon>
        <taxon>Bacillales</taxon>
        <taxon>Caryophanaceae</taxon>
        <taxon>Jeotgalibacillus</taxon>
    </lineage>
</organism>
<dbReference type="InterPro" id="IPR013148">
    <property type="entry name" value="Glyco_hydro_32_N"/>
</dbReference>
<evidence type="ECO:0000256" key="8">
    <source>
        <dbReference type="RuleBase" id="RU362110"/>
    </source>
</evidence>
<evidence type="ECO:0000256" key="6">
    <source>
        <dbReference type="ARBA" id="ARBA00023295"/>
    </source>
</evidence>
<keyword evidence="13" id="KW-1185">Reference proteome</keyword>
<dbReference type="EC" id="3.2.1.26" evidence="3 8"/>
<dbReference type="InterPro" id="IPR018053">
    <property type="entry name" value="Glyco_hydro_32_AS"/>
</dbReference>
<dbReference type="KEGG" id="jeo:JMA_06410"/>
<dbReference type="Proteomes" id="UP000031449">
    <property type="component" value="Chromosome"/>
</dbReference>
<dbReference type="Gene3D" id="2.60.120.560">
    <property type="entry name" value="Exo-inulinase, domain 1"/>
    <property type="match status" value="1"/>
</dbReference>
<accession>A0A0B5AN47</accession>
<dbReference type="InterPro" id="IPR013320">
    <property type="entry name" value="ConA-like_dom_sf"/>
</dbReference>
<dbReference type="EMBL" id="CP009416">
    <property type="protein sequence ID" value="AJD89958.1"/>
    <property type="molecule type" value="Genomic_DNA"/>
</dbReference>
<feature type="domain" description="Glycosyl hydrolase family 32 C-terminal" evidence="11">
    <location>
        <begin position="367"/>
        <end position="472"/>
    </location>
</feature>
<comment type="catalytic activity">
    <reaction evidence="8">
        <text>Hydrolysis of terminal non-reducing beta-D-fructofuranoside residues in beta-D-fructofuranosides.</text>
        <dbReference type="EC" id="3.2.1.26"/>
    </reaction>
</comment>
<dbReference type="PROSITE" id="PS00609">
    <property type="entry name" value="GLYCOSYL_HYDROL_F32"/>
    <property type="match status" value="1"/>
</dbReference>
<protein>
    <recommendedName>
        <fullName evidence="4 8">Sucrose-6-phosphate hydrolase</fullName>
        <ecNumber evidence="3 8">3.2.1.26</ecNumber>
    </recommendedName>
    <alternativeName>
        <fullName evidence="7 9">Invertase</fullName>
    </alternativeName>
</protein>
<name>A0A0B5AN47_9BACL</name>
<dbReference type="Pfam" id="PF00251">
    <property type="entry name" value="Glyco_hydro_32N"/>
    <property type="match status" value="1"/>
</dbReference>
<dbReference type="HOGENOM" id="CLU_001528_7_1_9"/>
<dbReference type="AlphaFoldDB" id="A0A0B5AN47"/>
<dbReference type="PANTHER" id="PTHR43101">
    <property type="entry name" value="BETA-FRUCTOSIDASE"/>
    <property type="match status" value="1"/>
</dbReference>
<feature type="domain" description="Glycosyl hydrolase family 32 N-terminal" evidence="10">
    <location>
        <begin position="37"/>
        <end position="337"/>
    </location>
</feature>
<comment type="pathway">
    <text evidence="1 9">Glycan biosynthesis; sucrose metabolism.</text>
</comment>
<keyword evidence="5 8" id="KW-0378">Hydrolase</keyword>
<dbReference type="BioCyc" id="JESP1508404:G14D9-9858-MONOMER"/>
<gene>
    <name evidence="12" type="ORF">JMA_06410</name>
</gene>
<evidence type="ECO:0000256" key="2">
    <source>
        <dbReference type="ARBA" id="ARBA00009902"/>
    </source>
</evidence>
<dbReference type="SUPFAM" id="SSF49899">
    <property type="entry name" value="Concanavalin A-like lectins/glucanases"/>
    <property type="match status" value="1"/>
</dbReference>
<dbReference type="InterPro" id="IPR023296">
    <property type="entry name" value="Glyco_hydro_beta-prop_sf"/>
</dbReference>
<proteinExistence type="inferred from homology"/>
<keyword evidence="9" id="KW-0963">Cytoplasm</keyword>
<dbReference type="InterPro" id="IPR013189">
    <property type="entry name" value="Glyco_hydro_32_C"/>
</dbReference>
<comment type="similarity">
    <text evidence="2 8">Belongs to the glycosyl hydrolase 32 family.</text>
</comment>
<dbReference type="SUPFAM" id="SSF75005">
    <property type="entry name" value="Arabinanase/levansucrase/invertase"/>
    <property type="match status" value="1"/>
</dbReference>
<dbReference type="InterPro" id="IPR051214">
    <property type="entry name" value="GH32_Enzymes"/>
</dbReference>
<keyword evidence="6 8" id="KW-0326">Glycosidase</keyword>
<dbReference type="CDD" id="cd18623">
    <property type="entry name" value="GH32_ScrB-like"/>
    <property type="match status" value="1"/>
</dbReference>
<dbReference type="InterPro" id="IPR006232">
    <property type="entry name" value="Suc6P_hydrolase"/>
</dbReference>
<dbReference type="SMART" id="SM00640">
    <property type="entry name" value="Glyco_32"/>
    <property type="match status" value="1"/>
</dbReference>
<reference evidence="12 13" key="1">
    <citation type="submission" date="2014-08" db="EMBL/GenBank/DDBJ databases">
        <title>Complete genome of a marine bacteria Jeotgalibacillus malaysiensis.</title>
        <authorList>
            <person name="Yaakop A.S."/>
            <person name="Chan K.-G."/>
            <person name="Goh K.M."/>
        </authorList>
    </citation>
    <scope>NUCLEOTIDE SEQUENCE [LARGE SCALE GENOMIC DNA]</scope>
    <source>
        <strain evidence="12 13">D5</strain>
    </source>
</reference>
<comment type="subcellular location">
    <subcellularLocation>
        <location evidence="9">Cytoplasm</location>
    </subcellularLocation>
</comment>
<dbReference type="UniPathway" id="UPA00238"/>
<dbReference type="Pfam" id="PF08244">
    <property type="entry name" value="Glyco_hydro_32C"/>
    <property type="match status" value="1"/>
</dbReference>
<evidence type="ECO:0000256" key="7">
    <source>
        <dbReference type="ARBA" id="ARBA00033367"/>
    </source>
</evidence>
<evidence type="ECO:0000256" key="5">
    <source>
        <dbReference type="ARBA" id="ARBA00022801"/>
    </source>
</evidence>
<evidence type="ECO:0000313" key="13">
    <source>
        <dbReference type="Proteomes" id="UP000031449"/>
    </source>
</evidence>
<evidence type="ECO:0000256" key="1">
    <source>
        <dbReference type="ARBA" id="ARBA00004914"/>
    </source>
</evidence>
<dbReference type="STRING" id="1508404.JMA_06410"/>
<dbReference type="PANTHER" id="PTHR43101:SF1">
    <property type="entry name" value="BETA-FRUCTOSIDASE"/>
    <property type="match status" value="1"/>
</dbReference>
<dbReference type="InterPro" id="IPR001362">
    <property type="entry name" value="Glyco_hydro_32"/>
</dbReference>
<evidence type="ECO:0000256" key="9">
    <source>
        <dbReference type="RuleBase" id="RU365015"/>
    </source>
</evidence>
<comment type="function">
    <text evidence="9">Enables the bacterium to metabolize sucrose as a sole carbon source.</text>
</comment>
<keyword evidence="9" id="KW-0119">Carbohydrate metabolism</keyword>
<evidence type="ECO:0000313" key="12">
    <source>
        <dbReference type="EMBL" id="AJD89958.1"/>
    </source>
</evidence>
<dbReference type="GO" id="GO:0004564">
    <property type="term" value="F:beta-fructofuranosidase activity"/>
    <property type="evidence" value="ECO:0007669"/>
    <property type="project" value="UniProtKB-EC"/>
</dbReference>
<dbReference type="Gene3D" id="2.115.10.20">
    <property type="entry name" value="Glycosyl hydrolase domain, family 43"/>
    <property type="match status" value="1"/>
</dbReference>
<sequence>MTRYSEPKYRTILEAEKGELEALKAQSANDEWKPSFHIHPQYGLLNDPNGLAWFKGKYHVFYQWYPYGAYHGMKHWAHVSSEDLAHFDRHDTAITPVEDYESHGAYSGASLQVRDELYLYYTGNVKYDAEARDAHQCLAIMNENGEIRKYEHNPLIKSVPAGYTGHVRDPKVFEKDGQYYMLLGAQRENQTGAIIVYQSPDALNWSFLGELSVEIDLEGYMWECPDYFEVDGKDFLIFSPQGIEPDGENYHNVFNTIYVAGTLNLNELSFTVDEYHELDKGFDFYAPQSFDADGKRLLYGWAGVGEVKFPTDQNNWAHCLTLPRELVRKGNRLLQRPAESLELLKGAPVTEGELSPGSANIKLGSVKAWRATFAAEQAADLKLELFSSENERFTIIYDHKAKKVVTDRSDMAHVTEAQYGTKREVTLTEELSHMDIIVDHSIAEVFINGGAAVFTCRVFPLSEDKQMNVSTDAELNYEVHQMKRGIDG</sequence>
<dbReference type="GO" id="GO:0005985">
    <property type="term" value="P:sucrose metabolic process"/>
    <property type="evidence" value="ECO:0007669"/>
    <property type="project" value="UniProtKB-UniPathway"/>
</dbReference>
<evidence type="ECO:0000256" key="3">
    <source>
        <dbReference type="ARBA" id="ARBA00012758"/>
    </source>
</evidence>
<dbReference type="GO" id="GO:0005737">
    <property type="term" value="C:cytoplasm"/>
    <property type="evidence" value="ECO:0007669"/>
    <property type="project" value="UniProtKB-SubCell"/>
</dbReference>